<dbReference type="InterPro" id="IPR020945">
    <property type="entry name" value="DMSO/NO3_reduct_chaperone"/>
</dbReference>
<keyword evidence="1" id="KW-0534">Nitrate assimilation</keyword>
<dbReference type="NCBIfam" id="TIGR00684">
    <property type="entry name" value="narJ"/>
    <property type="match status" value="1"/>
</dbReference>
<sequence length="247" mass="27543">MSVTLKILSAILSYPSNELIEGEAELLEALKGDETVSEQTKSFAGALISDICSHDVYDAQERYVLLFDRTRTNSLHLFEHVHGESRDRGQAMVDLAVMYEKQGFDIEAKELPDFIPVFLEYLSTQSGEEVNNLLGQTLHIMVAIRQRLQKRKSIYANAFLAIEDMVEAKPDMALVEQILAEKEADPNDLDALDKIWEDEAVTFGAGKGEDVCGPDRLRTQIRAHNRPPPENSASGTTAQPTQINGEH</sequence>
<name>A0A3B0TD34_9ZZZZ</name>
<feature type="region of interest" description="Disordered" evidence="2">
    <location>
        <begin position="205"/>
        <end position="247"/>
    </location>
</feature>
<gene>
    <name evidence="3" type="ORF">MNBD_ALPHA11-111</name>
</gene>
<feature type="compositionally biased region" description="Basic and acidic residues" evidence="2">
    <location>
        <begin position="207"/>
        <end position="218"/>
    </location>
</feature>
<organism evidence="3">
    <name type="scientific">hydrothermal vent metagenome</name>
    <dbReference type="NCBI Taxonomy" id="652676"/>
    <lineage>
        <taxon>unclassified sequences</taxon>
        <taxon>metagenomes</taxon>
        <taxon>ecological metagenomes</taxon>
    </lineage>
</organism>
<dbReference type="GO" id="GO:0051082">
    <property type="term" value="F:unfolded protein binding"/>
    <property type="evidence" value="ECO:0007669"/>
    <property type="project" value="InterPro"/>
</dbReference>
<dbReference type="AlphaFoldDB" id="A0A3B0TD34"/>
<dbReference type="GO" id="GO:0016530">
    <property type="term" value="F:metallochaperone activity"/>
    <property type="evidence" value="ECO:0007669"/>
    <property type="project" value="TreeGrafter"/>
</dbReference>
<dbReference type="GO" id="GO:0051131">
    <property type="term" value="P:chaperone-mediated protein complex assembly"/>
    <property type="evidence" value="ECO:0007669"/>
    <property type="project" value="InterPro"/>
</dbReference>
<accession>A0A3B0TD34</accession>
<dbReference type="GO" id="GO:0016491">
    <property type="term" value="F:oxidoreductase activity"/>
    <property type="evidence" value="ECO:0007669"/>
    <property type="project" value="UniProtKB-KW"/>
</dbReference>
<dbReference type="Gene3D" id="1.20.120.700">
    <property type="entry name" value="nitrate reductase, subunit delta (NarJ)"/>
    <property type="match status" value="1"/>
</dbReference>
<dbReference type="Gene3D" id="1.10.4070.10">
    <property type="entry name" value="putative redox-enzyme maturation protein domain"/>
    <property type="match status" value="1"/>
</dbReference>
<dbReference type="EC" id="1.7.99.4" evidence="3"/>
<keyword evidence="3" id="KW-0560">Oxidoreductase</keyword>
<feature type="compositionally biased region" description="Polar residues" evidence="2">
    <location>
        <begin position="231"/>
        <end position="247"/>
    </location>
</feature>
<dbReference type="Pfam" id="PF02613">
    <property type="entry name" value="Nitrate_red_del"/>
    <property type="match status" value="1"/>
</dbReference>
<protein>
    <submittedName>
        <fullName evidence="3">Respiratory nitrate reductase delta chain</fullName>
        <ecNumber evidence="3">1.7.99.4</ecNumber>
    </submittedName>
</protein>
<evidence type="ECO:0000256" key="2">
    <source>
        <dbReference type="SAM" id="MobiDB-lite"/>
    </source>
</evidence>
<dbReference type="SUPFAM" id="SSF89155">
    <property type="entry name" value="TorD-like"/>
    <property type="match status" value="1"/>
</dbReference>
<evidence type="ECO:0000313" key="3">
    <source>
        <dbReference type="EMBL" id="VAW15898.1"/>
    </source>
</evidence>
<dbReference type="InterPro" id="IPR036411">
    <property type="entry name" value="TorD-like_sf"/>
</dbReference>
<dbReference type="PANTHER" id="PTHR43680">
    <property type="entry name" value="NITRATE REDUCTASE MOLYBDENUM COFACTOR ASSEMBLY CHAPERONE"/>
    <property type="match status" value="1"/>
</dbReference>
<dbReference type="GO" id="GO:0042128">
    <property type="term" value="P:nitrate assimilation"/>
    <property type="evidence" value="ECO:0007669"/>
    <property type="project" value="UniProtKB-KW"/>
</dbReference>
<dbReference type="InterPro" id="IPR003765">
    <property type="entry name" value="NO3_reductase_chaperone_NarJ"/>
</dbReference>
<dbReference type="PANTHER" id="PTHR43680:SF2">
    <property type="entry name" value="NITRATE REDUCTASE MOLYBDENUM COFACTOR ASSEMBLY CHAPERONE NARJ"/>
    <property type="match status" value="1"/>
</dbReference>
<evidence type="ECO:0000256" key="1">
    <source>
        <dbReference type="ARBA" id="ARBA00023063"/>
    </source>
</evidence>
<reference evidence="3" key="1">
    <citation type="submission" date="2018-06" db="EMBL/GenBank/DDBJ databases">
        <authorList>
            <person name="Zhirakovskaya E."/>
        </authorList>
    </citation>
    <scope>NUCLEOTIDE SEQUENCE</scope>
</reference>
<dbReference type="EMBL" id="UOEQ01000078">
    <property type="protein sequence ID" value="VAW15898.1"/>
    <property type="molecule type" value="Genomic_DNA"/>
</dbReference>
<proteinExistence type="predicted"/>